<feature type="region of interest" description="Disordered" evidence="1">
    <location>
        <begin position="1"/>
        <end position="35"/>
    </location>
</feature>
<gene>
    <name evidence="2" type="ORF">THAOC_36728</name>
</gene>
<evidence type="ECO:0000313" key="2">
    <source>
        <dbReference type="EMBL" id="EJK44711.1"/>
    </source>
</evidence>
<dbReference type="EMBL" id="AGNL01049319">
    <property type="protein sequence ID" value="EJK44711.1"/>
    <property type="molecule type" value="Genomic_DNA"/>
</dbReference>
<feature type="compositionally biased region" description="Basic and acidic residues" evidence="1">
    <location>
        <begin position="496"/>
        <end position="519"/>
    </location>
</feature>
<feature type="compositionally biased region" description="Basic residues" evidence="1">
    <location>
        <begin position="485"/>
        <end position="495"/>
    </location>
</feature>
<keyword evidence="3" id="KW-1185">Reference proteome</keyword>
<dbReference type="Proteomes" id="UP000266841">
    <property type="component" value="Unassembled WGS sequence"/>
</dbReference>
<proteinExistence type="predicted"/>
<feature type="non-terminal residue" evidence="2">
    <location>
        <position position="1"/>
    </location>
</feature>
<accession>K0R7R1</accession>
<sequence length="525" mass="58446">PSSRGGEGEDDPRRGGVPRGAASARRRREVAGDAGLLRDGGRLEARAMADCHEKQIQMRRAGAGTVRKVEGSRRELPGEEPGRGRQDEADQGRGGRRRRAASLRGRGRGRVAAGGTARHRRRGDHHAVGPQVHPERKVHRQLLGPGRPARRRRGGGEGSDSSDDDGLDLYPEGVERPSKRRKLRDDNDGYDDSSDDSDRSYRPSGVKKQRADDGGDDDEDGAGTSRKVPYSVRVKRARRGSTKYGTASNNYNTSQFDEDTPRGEMLTRLLEKYTEEKRNAPTVRRSRLLGFVEEIRAEDPGRYGPVETDPVKLKKKLSREYRRRNPGAAPHASRALVDEMYRRYSAVRRDLPPGAKVPRGCTAAIVEAVKAENPGVNLGAKDGSIKVVLHMRYAKEFPESKGLTGQKLTSTWDPEAKRRRERLYNEITLRYKRGRQPQEDPGGHARPDHTRDHGRPGHTRVRGRPRLDPGPPQAQVPPRPEARRGRQVPRARRAARRDAERLAREGDVSHEGGRAEPRQHAAAGE</sequence>
<organism evidence="2 3">
    <name type="scientific">Thalassiosira oceanica</name>
    <name type="common">Marine diatom</name>
    <dbReference type="NCBI Taxonomy" id="159749"/>
    <lineage>
        <taxon>Eukaryota</taxon>
        <taxon>Sar</taxon>
        <taxon>Stramenopiles</taxon>
        <taxon>Ochrophyta</taxon>
        <taxon>Bacillariophyta</taxon>
        <taxon>Coscinodiscophyceae</taxon>
        <taxon>Thalassiosirophycidae</taxon>
        <taxon>Thalassiosirales</taxon>
        <taxon>Thalassiosiraceae</taxon>
        <taxon>Thalassiosira</taxon>
    </lineage>
</organism>
<feature type="compositionally biased region" description="Basic and acidic residues" evidence="1">
    <location>
        <begin position="436"/>
        <end position="455"/>
    </location>
</feature>
<evidence type="ECO:0000313" key="3">
    <source>
        <dbReference type="Proteomes" id="UP000266841"/>
    </source>
</evidence>
<evidence type="ECO:0000256" key="1">
    <source>
        <dbReference type="SAM" id="MobiDB-lite"/>
    </source>
</evidence>
<feature type="compositionally biased region" description="Pro residues" evidence="1">
    <location>
        <begin position="468"/>
        <end position="479"/>
    </location>
</feature>
<protein>
    <submittedName>
        <fullName evidence="2">Uncharacterized protein</fullName>
    </submittedName>
</protein>
<feature type="region of interest" description="Disordered" evidence="1">
    <location>
        <begin position="427"/>
        <end position="525"/>
    </location>
</feature>
<feature type="compositionally biased region" description="Basic and acidic residues" evidence="1">
    <location>
        <begin position="67"/>
        <end position="93"/>
    </location>
</feature>
<feature type="compositionally biased region" description="Polar residues" evidence="1">
    <location>
        <begin position="243"/>
        <end position="255"/>
    </location>
</feature>
<dbReference type="AlphaFoldDB" id="K0R7R1"/>
<comment type="caution">
    <text evidence="2">The sequence shown here is derived from an EMBL/GenBank/DDBJ whole genome shotgun (WGS) entry which is preliminary data.</text>
</comment>
<feature type="region of interest" description="Disordered" evidence="1">
    <location>
        <begin position="55"/>
        <end position="262"/>
    </location>
</feature>
<feature type="compositionally biased region" description="Basic and acidic residues" evidence="1">
    <location>
        <begin position="173"/>
        <end position="187"/>
    </location>
</feature>
<reference evidence="2 3" key="1">
    <citation type="journal article" date="2012" name="Genome Biol.">
        <title>Genome and low-iron response of an oceanic diatom adapted to chronic iron limitation.</title>
        <authorList>
            <person name="Lommer M."/>
            <person name="Specht M."/>
            <person name="Roy A.S."/>
            <person name="Kraemer L."/>
            <person name="Andreson R."/>
            <person name="Gutowska M.A."/>
            <person name="Wolf J."/>
            <person name="Bergner S.V."/>
            <person name="Schilhabel M.B."/>
            <person name="Klostermeier U.C."/>
            <person name="Beiko R.G."/>
            <person name="Rosenstiel P."/>
            <person name="Hippler M."/>
            <person name="Laroche J."/>
        </authorList>
    </citation>
    <scope>NUCLEOTIDE SEQUENCE [LARGE SCALE GENOMIC DNA]</scope>
    <source>
        <strain evidence="2 3">CCMP1005</strain>
    </source>
</reference>
<feature type="compositionally biased region" description="Basic residues" evidence="1">
    <location>
        <begin position="94"/>
        <end position="109"/>
    </location>
</feature>
<name>K0R7R1_THAOC</name>